<sequence length="137" mass="15419">MLRAGVPSDHLMYPFLFKALSRLFKLKLGLSVPAGTTKTGYDSDRFVANSMVHMYASCKDIVHARMVFDEIHVKYLVSWNSMVDGYAKCGNMGLARKVFDSMPERDVVSWSSLIDGYVKAGGYKEAMVMFEKMPEVT</sequence>
<gene>
    <name evidence="3" type="ORF">LTRI10_LOCUS24786</name>
</gene>
<proteinExistence type="predicted"/>
<dbReference type="PANTHER" id="PTHR47926">
    <property type="entry name" value="PENTATRICOPEPTIDE REPEAT-CONTAINING PROTEIN"/>
    <property type="match status" value="1"/>
</dbReference>
<accession>A0AAV2EC99</accession>
<protein>
    <recommendedName>
        <fullName evidence="5">Pentatricopeptide repeat-containing protein</fullName>
    </recommendedName>
</protein>
<dbReference type="Pfam" id="PF01535">
    <property type="entry name" value="PPR"/>
    <property type="match status" value="3"/>
</dbReference>
<keyword evidence="1" id="KW-0677">Repeat</keyword>
<dbReference type="InterPro" id="IPR046960">
    <property type="entry name" value="PPR_At4g14850-like_plant"/>
</dbReference>
<dbReference type="EMBL" id="OZ034817">
    <property type="protein sequence ID" value="CAL1383520.1"/>
    <property type="molecule type" value="Genomic_DNA"/>
</dbReference>
<organism evidence="3 4">
    <name type="scientific">Linum trigynum</name>
    <dbReference type="NCBI Taxonomy" id="586398"/>
    <lineage>
        <taxon>Eukaryota</taxon>
        <taxon>Viridiplantae</taxon>
        <taxon>Streptophyta</taxon>
        <taxon>Embryophyta</taxon>
        <taxon>Tracheophyta</taxon>
        <taxon>Spermatophyta</taxon>
        <taxon>Magnoliopsida</taxon>
        <taxon>eudicotyledons</taxon>
        <taxon>Gunneridae</taxon>
        <taxon>Pentapetalae</taxon>
        <taxon>rosids</taxon>
        <taxon>fabids</taxon>
        <taxon>Malpighiales</taxon>
        <taxon>Linaceae</taxon>
        <taxon>Linum</taxon>
    </lineage>
</organism>
<feature type="repeat" description="PPR" evidence="2">
    <location>
        <begin position="75"/>
        <end position="109"/>
    </location>
</feature>
<dbReference type="NCBIfam" id="TIGR00756">
    <property type="entry name" value="PPR"/>
    <property type="match status" value="2"/>
</dbReference>
<dbReference type="FunFam" id="1.25.40.10:FF:000125">
    <property type="entry name" value="Pentatricopeptide repeat-containing protein"/>
    <property type="match status" value="1"/>
</dbReference>
<dbReference type="GO" id="GO:0048731">
    <property type="term" value="P:system development"/>
    <property type="evidence" value="ECO:0007669"/>
    <property type="project" value="UniProtKB-ARBA"/>
</dbReference>
<dbReference type="InterPro" id="IPR011990">
    <property type="entry name" value="TPR-like_helical_dom_sf"/>
</dbReference>
<dbReference type="AlphaFoldDB" id="A0AAV2EC99"/>
<reference evidence="3 4" key="1">
    <citation type="submission" date="2024-04" db="EMBL/GenBank/DDBJ databases">
        <authorList>
            <person name="Fracassetti M."/>
        </authorList>
    </citation>
    <scope>NUCLEOTIDE SEQUENCE [LARGE SCALE GENOMIC DNA]</scope>
</reference>
<dbReference type="PROSITE" id="PS51375">
    <property type="entry name" value="PPR"/>
    <property type="match status" value="1"/>
</dbReference>
<name>A0AAV2EC99_9ROSI</name>
<evidence type="ECO:0000256" key="2">
    <source>
        <dbReference type="PROSITE-ProRule" id="PRU00708"/>
    </source>
</evidence>
<dbReference type="GO" id="GO:0009451">
    <property type="term" value="P:RNA modification"/>
    <property type="evidence" value="ECO:0007669"/>
    <property type="project" value="InterPro"/>
</dbReference>
<dbReference type="Gene3D" id="1.25.40.10">
    <property type="entry name" value="Tetratricopeptide repeat domain"/>
    <property type="match status" value="1"/>
</dbReference>
<dbReference type="GO" id="GO:0003723">
    <property type="term" value="F:RNA binding"/>
    <property type="evidence" value="ECO:0007669"/>
    <property type="project" value="InterPro"/>
</dbReference>
<keyword evidence="4" id="KW-1185">Reference proteome</keyword>
<evidence type="ECO:0000313" key="4">
    <source>
        <dbReference type="Proteomes" id="UP001497516"/>
    </source>
</evidence>
<evidence type="ECO:0008006" key="5">
    <source>
        <dbReference type="Google" id="ProtNLM"/>
    </source>
</evidence>
<dbReference type="InterPro" id="IPR002885">
    <property type="entry name" value="PPR_rpt"/>
</dbReference>
<evidence type="ECO:0000256" key="1">
    <source>
        <dbReference type="ARBA" id="ARBA00022737"/>
    </source>
</evidence>
<dbReference type="Proteomes" id="UP001497516">
    <property type="component" value="Chromosome 4"/>
</dbReference>
<evidence type="ECO:0000313" key="3">
    <source>
        <dbReference type="EMBL" id="CAL1383520.1"/>
    </source>
</evidence>
<dbReference type="PANTHER" id="PTHR47926:SF359">
    <property type="entry name" value="PENTACOTRIPEPTIDE-REPEAT REGION OF PRORP DOMAIN-CONTAINING PROTEIN"/>
    <property type="match status" value="1"/>
</dbReference>